<dbReference type="InterPro" id="IPR011989">
    <property type="entry name" value="ARM-like"/>
</dbReference>
<dbReference type="InterPro" id="IPR007701">
    <property type="entry name" value="Interferon-rel_develop_reg_N"/>
</dbReference>
<protein>
    <submittedName>
        <fullName evidence="5">Interferon-related developmental regulator 1</fullName>
    </submittedName>
</protein>
<dbReference type="GeneTree" id="ENSGT00390000013347"/>
<dbReference type="InterPro" id="IPR006921">
    <property type="entry name" value="Interferon-rel_develop_reg_C"/>
</dbReference>
<feature type="domain" description="Interferon-related developmental regulator N-terminal" evidence="4">
    <location>
        <begin position="29"/>
        <end position="332"/>
    </location>
</feature>
<organism evidence="5 6">
    <name type="scientific">Salmo trutta</name>
    <name type="common">Brown trout</name>
    <dbReference type="NCBI Taxonomy" id="8032"/>
    <lineage>
        <taxon>Eukaryota</taxon>
        <taxon>Metazoa</taxon>
        <taxon>Chordata</taxon>
        <taxon>Craniata</taxon>
        <taxon>Vertebrata</taxon>
        <taxon>Euteleostomi</taxon>
        <taxon>Actinopterygii</taxon>
        <taxon>Neopterygii</taxon>
        <taxon>Teleostei</taxon>
        <taxon>Protacanthopterygii</taxon>
        <taxon>Salmoniformes</taxon>
        <taxon>Salmonidae</taxon>
        <taxon>Salmoninae</taxon>
        <taxon>Salmo</taxon>
    </lineage>
</organism>
<comment type="similarity">
    <text evidence="1">Belongs to the IFRD family.</text>
</comment>
<dbReference type="PANTHER" id="PTHR12354">
    <property type="entry name" value="INTERFERON-RELATED DEVELOPMENTAL REGULATOR"/>
    <property type="match status" value="1"/>
</dbReference>
<dbReference type="FunCoup" id="A0A674EUK7">
    <property type="interactions" value="2587"/>
</dbReference>
<keyword evidence="6" id="KW-1185">Reference proteome</keyword>
<dbReference type="Gene3D" id="1.25.10.10">
    <property type="entry name" value="Leucine-rich Repeat Variant"/>
    <property type="match status" value="1"/>
</dbReference>
<dbReference type="InParanoid" id="A0A674EUK7"/>
<evidence type="ECO:0000313" key="5">
    <source>
        <dbReference type="Ensembl" id="ENSSTUP00000111650.1"/>
    </source>
</evidence>
<dbReference type="GO" id="GO:0005634">
    <property type="term" value="C:nucleus"/>
    <property type="evidence" value="ECO:0007669"/>
    <property type="project" value="TreeGrafter"/>
</dbReference>
<dbReference type="InterPro" id="IPR016024">
    <property type="entry name" value="ARM-type_fold"/>
</dbReference>
<dbReference type="AlphaFoldDB" id="A0A674EUK7"/>
<dbReference type="Pfam" id="PF04836">
    <property type="entry name" value="IFRD_C"/>
    <property type="match status" value="1"/>
</dbReference>
<reference evidence="5" key="1">
    <citation type="submission" date="2025-08" db="UniProtKB">
        <authorList>
            <consortium name="Ensembl"/>
        </authorList>
    </citation>
    <scope>IDENTIFICATION</scope>
</reference>
<accession>A0A674EUK7</accession>
<dbReference type="Proteomes" id="UP000472277">
    <property type="component" value="Chromosome 40"/>
</dbReference>
<proteinExistence type="inferred from homology"/>
<evidence type="ECO:0000256" key="1">
    <source>
        <dbReference type="ARBA" id="ARBA00008828"/>
    </source>
</evidence>
<evidence type="ECO:0000259" key="3">
    <source>
        <dbReference type="Pfam" id="PF04836"/>
    </source>
</evidence>
<reference evidence="5" key="2">
    <citation type="submission" date="2025-09" db="UniProtKB">
        <authorList>
            <consortium name="Ensembl"/>
        </authorList>
    </citation>
    <scope>IDENTIFICATION</scope>
</reference>
<feature type="domain" description="Interferon-related developmental regulator C-terminal" evidence="3">
    <location>
        <begin position="377"/>
        <end position="429"/>
    </location>
</feature>
<dbReference type="Ensembl" id="ENSSTUT00000119484.1">
    <property type="protein sequence ID" value="ENSSTUP00000111650.1"/>
    <property type="gene ID" value="ENSSTUG00000049368.1"/>
</dbReference>
<feature type="region of interest" description="Disordered" evidence="2">
    <location>
        <begin position="1"/>
        <end position="24"/>
    </location>
</feature>
<dbReference type="Pfam" id="PF05004">
    <property type="entry name" value="IFRD"/>
    <property type="match status" value="1"/>
</dbReference>
<gene>
    <name evidence="5" type="primary">IFRD1</name>
    <name evidence="5" type="synonym">LOC115180604</name>
</gene>
<dbReference type="PANTHER" id="PTHR12354:SF6">
    <property type="entry name" value="INTERFERON-RELATED DEVELOPMENTAL REGULATOR 1"/>
    <property type="match status" value="1"/>
</dbReference>
<name>A0A674EUK7_SALTR</name>
<dbReference type="SUPFAM" id="SSF48371">
    <property type="entry name" value="ARM repeat"/>
    <property type="match status" value="1"/>
</dbReference>
<sequence>MPRSKKRSSRGGQHGAVQPFSDEDASIETLSHCSSFSDAMSVAEEGGEAGEETAQEDLQYKLKVFIDSTVDKSAKTRQGALDGLKAAMATRILYEFISDRRMTITDSIERCLKKGKGQEQCAAASLACLLCIQLGSGIESEEVFKTLKPIFKNILLDGAANIQARQAVSICLDPVIKMFGLLNSAKKEMSSRCQLFIFSKLNMCKYLYEHTDGSRPSLNPQTTLLHTNALLSWALLLTICTGSQLKAVTHKHLPKLPRLLENDDVNMRIAAGETIALLFELARDMDPEFEYDDWEPLCDKLNSLATDCNKHRAKTDKRKQRSVFRDVLKAVEERNFQTETIRFSTERMTIDSWVRKRTYDAFREFVGSGMNYHLQANEFIRDVFELGPPVLVDAATLKSMKISRFERHLYNAAAFKARTKARNKFRDKRVDVGESDVV</sequence>
<evidence type="ECO:0000313" key="6">
    <source>
        <dbReference type="Proteomes" id="UP000472277"/>
    </source>
</evidence>
<evidence type="ECO:0000259" key="4">
    <source>
        <dbReference type="Pfam" id="PF05004"/>
    </source>
</evidence>
<dbReference type="InterPro" id="IPR039777">
    <property type="entry name" value="IFRD"/>
</dbReference>
<evidence type="ECO:0000256" key="2">
    <source>
        <dbReference type="SAM" id="MobiDB-lite"/>
    </source>
</evidence>